<evidence type="ECO:0000259" key="2">
    <source>
        <dbReference type="PROSITE" id="PS50113"/>
    </source>
</evidence>
<gene>
    <name evidence="4" type="ORF">Tharo_1473</name>
</gene>
<dbReference type="AlphaFoldDB" id="A0A2R4BM42"/>
<dbReference type="InterPro" id="IPR029787">
    <property type="entry name" value="Nucleotide_cyclase"/>
</dbReference>
<dbReference type="PANTHER" id="PTHR44757:SF2">
    <property type="entry name" value="BIOFILM ARCHITECTURE MAINTENANCE PROTEIN MBAA"/>
    <property type="match status" value="1"/>
</dbReference>
<dbReference type="RefSeq" id="WP_159051671.1">
    <property type="nucleotide sequence ID" value="NZ_CP028339.1"/>
</dbReference>
<dbReference type="Proteomes" id="UP000241885">
    <property type="component" value="Chromosome"/>
</dbReference>
<proteinExistence type="predicted"/>
<dbReference type="Pfam" id="PF08447">
    <property type="entry name" value="PAS_3"/>
    <property type="match status" value="1"/>
</dbReference>
<feature type="domain" description="GGDEF" evidence="3">
    <location>
        <begin position="445"/>
        <end position="582"/>
    </location>
</feature>
<dbReference type="PANTHER" id="PTHR44757">
    <property type="entry name" value="DIGUANYLATE CYCLASE DGCP"/>
    <property type="match status" value="1"/>
</dbReference>
<sequence length="587" mass="65948">MEFLWVLTLLLLLALIGMIVRAVRSERKLREQNQRLEEVIWGTNAGTWEWNIETGETVFNARWAEILGYTLDEISPKTAATVRALSHPDDMKRFDRMVVHCFRHESETYECELRSRHKNGHWVWVLDWGRVVEWTPDGRARRMSGTRQDITVRKEAEALLAGEKERLHTIFELMPIGIVLIDRGGRVVECNSAAVNMLGIARAQSLYRSITGQGWSAFRPDGEAMAPRHYAGLRALAEQRPLHHRSMEVRGPRGSLWLRVSATPLDHPRYGVVITHSDVTAQRDADARQRLATSVLSQTSEGIVVTGADGRVVEVNDAFTAVTGYRRDEVQGKTLEIFESELHSRDYFIGIRRAIRTHGHWRGELWSRRKNGEEYAAMLNVSAVRGLRGRTQNYVALLSDITPLKRQQKQLEHIAYHDPLTDLPNRALFTDRLQQALAQSSRSGRQLVVAYIDLDGFKAVNDTHGHNVGDRLLVVIARRMRKVLREGDTLARLGGDEFAALLVDLDTAADCESVLGRLLLAAAEPVVVDELSLTVSASIGVAPFTGGKPDPGVDAEHLMRDADQAMYLAKRMGKNAYRFFDAQACGG</sequence>
<evidence type="ECO:0000259" key="1">
    <source>
        <dbReference type="PROSITE" id="PS50112"/>
    </source>
</evidence>
<dbReference type="EMBL" id="CP028339">
    <property type="protein sequence ID" value="AVR88397.1"/>
    <property type="molecule type" value="Genomic_DNA"/>
</dbReference>
<dbReference type="InterPro" id="IPR052155">
    <property type="entry name" value="Biofilm_reg_signaling"/>
</dbReference>
<dbReference type="SMART" id="SM00267">
    <property type="entry name" value="GGDEF"/>
    <property type="match status" value="1"/>
</dbReference>
<dbReference type="InterPro" id="IPR013655">
    <property type="entry name" value="PAS_fold_3"/>
</dbReference>
<dbReference type="PROSITE" id="PS50887">
    <property type="entry name" value="GGDEF"/>
    <property type="match status" value="1"/>
</dbReference>
<dbReference type="OrthoDB" id="9810730at2"/>
<dbReference type="NCBIfam" id="TIGR00254">
    <property type="entry name" value="GGDEF"/>
    <property type="match status" value="1"/>
</dbReference>
<dbReference type="Pfam" id="PF13188">
    <property type="entry name" value="PAS_8"/>
    <property type="match status" value="1"/>
</dbReference>
<dbReference type="Pfam" id="PF13426">
    <property type="entry name" value="PAS_9"/>
    <property type="match status" value="1"/>
</dbReference>
<dbReference type="Gene3D" id="3.30.70.270">
    <property type="match status" value="1"/>
</dbReference>
<evidence type="ECO:0000313" key="5">
    <source>
        <dbReference type="Proteomes" id="UP000241885"/>
    </source>
</evidence>
<protein>
    <submittedName>
        <fullName evidence="4">Diguanylate cyclase</fullName>
    </submittedName>
</protein>
<dbReference type="NCBIfam" id="TIGR00229">
    <property type="entry name" value="sensory_box"/>
    <property type="match status" value="3"/>
</dbReference>
<dbReference type="SUPFAM" id="SSF55073">
    <property type="entry name" value="Nucleotide cyclase"/>
    <property type="match status" value="1"/>
</dbReference>
<dbReference type="InterPro" id="IPR035965">
    <property type="entry name" value="PAS-like_dom_sf"/>
</dbReference>
<dbReference type="InterPro" id="IPR000700">
    <property type="entry name" value="PAS-assoc_C"/>
</dbReference>
<dbReference type="KEGG" id="tak:Tharo_1473"/>
<dbReference type="SUPFAM" id="SSF55785">
    <property type="entry name" value="PYP-like sensor domain (PAS domain)"/>
    <property type="match status" value="3"/>
</dbReference>
<reference evidence="4 5" key="1">
    <citation type="submission" date="2018-03" db="EMBL/GenBank/DDBJ databases">
        <title>Complete genome sequence of Thauera aromatica, a model organism for studying aromatic compound degradation under denitrifying conditions.</title>
        <authorList>
            <person name="Lo H.-Y."/>
            <person name="Goris T."/>
            <person name="Boll M."/>
            <person name="Mueller J.A."/>
        </authorList>
    </citation>
    <scope>NUCLEOTIDE SEQUENCE [LARGE SCALE GENOMIC DNA]</scope>
    <source>
        <strain evidence="4 5">K172</strain>
    </source>
</reference>
<dbReference type="GO" id="GO:0003824">
    <property type="term" value="F:catalytic activity"/>
    <property type="evidence" value="ECO:0007669"/>
    <property type="project" value="UniProtKB-ARBA"/>
</dbReference>
<feature type="domain" description="PAC" evidence="2">
    <location>
        <begin position="361"/>
        <end position="413"/>
    </location>
</feature>
<evidence type="ECO:0000259" key="3">
    <source>
        <dbReference type="PROSITE" id="PS50887"/>
    </source>
</evidence>
<dbReference type="CDD" id="cd01949">
    <property type="entry name" value="GGDEF"/>
    <property type="match status" value="1"/>
</dbReference>
<dbReference type="InterPro" id="IPR000160">
    <property type="entry name" value="GGDEF_dom"/>
</dbReference>
<organism evidence="4 5">
    <name type="scientific">Thauera aromatica K172</name>
    <dbReference type="NCBI Taxonomy" id="44139"/>
    <lineage>
        <taxon>Bacteria</taxon>
        <taxon>Pseudomonadati</taxon>
        <taxon>Pseudomonadota</taxon>
        <taxon>Betaproteobacteria</taxon>
        <taxon>Rhodocyclales</taxon>
        <taxon>Zoogloeaceae</taxon>
        <taxon>Thauera</taxon>
    </lineage>
</organism>
<dbReference type="PROSITE" id="PS50113">
    <property type="entry name" value="PAC"/>
    <property type="match status" value="2"/>
</dbReference>
<dbReference type="InterPro" id="IPR001610">
    <property type="entry name" value="PAC"/>
</dbReference>
<feature type="domain" description="PAS" evidence="1">
    <location>
        <begin position="32"/>
        <end position="105"/>
    </location>
</feature>
<dbReference type="Gene3D" id="3.30.450.20">
    <property type="entry name" value="PAS domain"/>
    <property type="match status" value="3"/>
</dbReference>
<dbReference type="SMART" id="SM00091">
    <property type="entry name" value="PAS"/>
    <property type="match status" value="3"/>
</dbReference>
<feature type="domain" description="PAS" evidence="1">
    <location>
        <begin position="288"/>
        <end position="358"/>
    </location>
</feature>
<dbReference type="FunFam" id="3.30.70.270:FF:000001">
    <property type="entry name" value="Diguanylate cyclase domain protein"/>
    <property type="match status" value="1"/>
</dbReference>
<dbReference type="SMART" id="SM00086">
    <property type="entry name" value="PAC"/>
    <property type="match status" value="3"/>
</dbReference>
<feature type="domain" description="PAC" evidence="2">
    <location>
        <begin position="109"/>
        <end position="162"/>
    </location>
</feature>
<evidence type="ECO:0000313" key="4">
    <source>
        <dbReference type="EMBL" id="AVR88397.1"/>
    </source>
</evidence>
<feature type="domain" description="PAS" evidence="1">
    <location>
        <begin position="163"/>
        <end position="209"/>
    </location>
</feature>
<keyword evidence="5" id="KW-1185">Reference proteome</keyword>
<accession>A0A2R4BM42</accession>
<dbReference type="InterPro" id="IPR043128">
    <property type="entry name" value="Rev_trsase/Diguanyl_cyclase"/>
</dbReference>
<name>A0A2R4BM42_THAAR</name>
<dbReference type="Pfam" id="PF00990">
    <property type="entry name" value="GGDEF"/>
    <property type="match status" value="1"/>
</dbReference>
<dbReference type="CDD" id="cd00130">
    <property type="entry name" value="PAS"/>
    <property type="match status" value="3"/>
</dbReference>
<dbReference type="InterPro" id="IPR000014">
    <property type="entry name" value="PAS"/>
</dbReference>
<dbReference type="PROSITE" id="PS50112">
    <property type="entry name" value="PAS"/>
    <property type="match status" value="3"/>
</dbReference>